<reference evidence="15" key="1">
    <citation type="submission" date="2015-11" db="EMBL/GenBank/DDBJ databases">
        <title>De novo transcriptome assembly of four potential Pierce s Disease insect vectors from Arizona vineyards.</title>
        <authorList>
            <person name="Tassone E.E."/>
        </authorList>
    </citation>
    <scope>NUCLEOTIDE SEQUENCE</scope>
</reference>
<dbReference type="GO" id="GO:0005654">
    <property type="term" value="C:nucleoplasm"/>
    <property type="evidence" value="ECO:0007669"/>
    <property type="project" value="TreeGrafter"/>
</dbReference>
<accession>A0A1B6F2M8</accession>
<evidence type="ECO:0000256" key="3">
    <source>
        <dbReference type="ARBA" id="ARBA00022741"/>
    </source>
</evidence>
<dbReference type="GO" id="GO:0005737">
    <property type="term" value="C:cytoplasm"/>
    <property type="evidence" value="ECO:0007669"/>
    <property type="project" value="TreeGrafter"/>
</dbReference>
<evidence type="ECO:0000256" key="11">
    <source>
        <dbReference type="RuleBase" id="RU364117"/>
    </source>
</evidence>
<dbReference type="PROSITE" id="PS51192">
    <property type="entry name" value="HELICASE_ATP_BIND_1"/>
    <property type="match status" value="1"/>
</dbReference>
<comment type="catalytic activity">
    <reaction evidence="9 11">
        <text>Couples ATP hydrolysis with the unwinding of duplex DNA by translocating in the 3'-5' direction.</text>
        <dbReference type="EC" id="5.6.2.4"/>
    </reaction>
</comment>
<dbReference type="AlphaFoldDB" id="A0A1B6F2M8"/>
<dbReference type="GO" id="GO:0006260">
    <property type="term" value="P:DNA replication"/>
    <property type="evidence" value="ECO:0007669"/>
    <property type="project" value="InterPro"/>
</dbReference>
<dbReference type="PROSITE" id="PS50967">
    <property type="entry name" value="HRDC"/>
    <property type="match status" value="1"/>
</dbReference>
<evidence type="ECO:0000256" key="1">
    <source>
        <dbReference type="ARBA" id="ARBA00001947"/>
    </source>
</evidence>
<dbReference type="EC" id="5.6.2.4" evidence="11"/>
<dbReference type="CDD" id="cd18794">
    <property type="entry name" value="SF2_C_RecQ"/>
    <property type="match status" value="1"/>
</dbReference>
<dbReference type="SMART" id="SM00487">
    <property type="entry name" value="DEXDc"/>
    <property type="match status" value="1"/>
</dbReference>
<dbReference type="GO" id="GO:0000723">
    <property type="term" value="P:telomere maintenance"/>
    <property type="evidence" value="ECO:0007669"/>
    <property type="project" value="TreeGrafter"/>
</dbReference>
<dbReference type="Gene3D" id="3.40.50.300">
    <property type="entry name" value="P-loop containing nucleotide triphosphate hydrolases"/>
    <property type="match status" value="2"/>
</dbReference>
<dbReference type="SUPFAM" id="SSF47819">
    <property type="entry name" value="HRDC-like"/>
    <property type="match status" value="1"/>
</dbReference>
<dbReference type="EMBL" id="GECZ01025345">
    <property type="protein sequence ID" value="JAS44424.1"/>
    <property type="molecule type" value="Transcribed_RNA"/>
</dbReference>
<evidence type="ECO:0000256" key="4">
    <source>
        <dbReference type="ARBA" id="ARBA00022801"/>
    </source>
</evidence>
<dbReference type="NCBIfam" id="TIGR00614">
    <property type="entry name" value="recQ_fam"/>
    <property type="match status" value="1"/>
</dbReference>
<gene>
    <name evidence="15" type="ORF">g.18330</name>
</gene>
<dbReference type="Pfam" id="PF00570">
    <property type="entry name" value="HRDC"/>
    <property type="match status" value="1"/>
</dbReference>
<protein>
    <recommendedName>
        <fullName evidence="11">ATP-dependent DNA helicase</fullName>
        <ecNumber evidence="11">5.6.2.4</ecNumber>
    </recommendedName>
</protein>
<dbReference type="SUPFAM" id="SSF52540">
    <property type="entry name" value="P-loop containing nucleoside triphosphate hydrolases"/>
    <property type="match status" value="1"/>
</dbReference>
<evidence type="ECO:0000259" key="12">
    <source>
        <dbReference type="PROSITE" id="PS50967"/>
    </source>
</evidence>
<evidence type="ECO:0000313" key="15">
    <source>
        <dbReference type="EMBL" id="JAS44424.1"/>
    </source>
</evidence>
<evidence type="ECO:0000256" key="8">
    <source>
        <dbReference type="ARBA" id="ARBA00023235"/>
    </source>
</evidence>
<dbReference type="GO" id="GO:0043138">
    <property type="term" value="F:3'-5' DNA helicase activity"/>
    <property type="evidence" value="ECO:0007669"/>
    <property type="project" value="UniProtKB-EC"/>
</dbReference>
<dbReference type="InterPro" id="IPR032284">
    <property type="entry name" value="RecQ_Zn-bd"/>
</dbReference>
<dbReference type="InterPro" id="IPR014001">
    <property type="entry name" value="Helicase_ATP-bd"/>
</dbReference>
<evidence type="ECO:0000259" key="14">
    <source>
        <dbReference type="PROSITE" id="PS51194"/>
    </source>
</evidence>
<dbReference type="GO" id="GO:0005524">
    <property type="term" value="F:ATP binding"/>
    <property type="evidence" value="ECO:0007669"/>
    <property type="project" value="UniProtKB-KW"/>
</dbReference>
<evidence type="ECO:0000256" key="9">
    <source>
        <dbReference type="ARBA" id="ARBA00034617"/>
    </source>
</evidence>
<dbReference type="Gene3D" id="1.10.150.80">
    <property type="entry name" value="HRDC domain"/>
    <property type="match status" value="1"/>
</dbReference>
<feature type="domain" description="Helicase C-terminal" evidence="14">
    <location>
        <begin position="237"/>
        <end position="385"/>
    </location>
</feature>
<dbReference type="InterPro" id="IPR018982">
    <property type="entry name" value="RQC_domain"/>
</dbReference>
<organism evidence="15">
    <name type="scientific">Cuerna arida</name>
    <dbReference type="NCBI Taxonomy" id="1464854"/>
    <lineage>
        <taxon>Eukaryota</taxon>
        <taxon>Metazoa</taxon>
        <taxon>Ecdysozoa</taxon>
        <taxon>Arthropoda</taxon>
        <taxon>Hexapoda</taxon>
        <taxon>Insecta</taxon>
        <taxon>Pterygota</taxon>
        <taxon>Neoptera</taxon>
        <taxon>Paraneoptera</taxon>
        <taxon>Hemiptera</taxon>
        <taxon>Auchenorrhyncha</taxon>
        <taxon>Membracoidea</taxon>
        <taxon>Cicadellidae</taxon>
        <taxon>Cicadellinae</taxon>
        <taxon>Proconiini</taxon>
        <taxon>Cuerna</taxon>
    </lineage>
</organism>
<dbReference type="InterPro" id="IPR036390">
    <property type="entry name" value="WH_DNA-bd_sf"/>
</dbReference>
<dbReference type="Pfam" id="PF09382">
    <property type="entry name" value="RQC"/>
    <property type="match status" value="1"/>
</dbReference>
<name>A0A1B6F2M8_9HEMI</name>
<dbReference type="PANTHER" id="PTHR13710:SF120">
    <property type="entry name" value="BIFUNCTIONAL 3'-5' EXONUCLEASE_ATP-DEPENDENT HELICASE WRN"/>
    <property type="match status" value="1"/>
</dbReference>
<dbReference type="InterPro" id="IPR001650">
    <property type="entry name" value="Helicase_C-like"/>
</dbReference>
<keyword evidence="11" id="KW-0539">Nucleus</keyword>
<keyword evidence="8" id="KW-0413">Isomerase</keyword>
<dbReference type="PANTHER" id="PTHR13710">
    <property type="entry name" value="DNA HELICASE RECQ FAMILY MEMBER"/>
    <property type="match status" value="1"/>
</dbReference>
<dbReference type="Gene3D" id="1.10.10.10">
    <property type="entry name" value="Winged helix-like DNA-binding domain superfamily/Winged helix DNA-binding domain"/>
    <property type="match status" value="1"/>
</dbReference>
<keyword evidence="6 11" id="KW-0067">ATP-binding</keyword>
<dbReference type="InterPro" id="IPR011545">
    <property type="entry name" value="DEAD/DEAH_box_helicase_dom"/>
</dbReference>
<evidence type="ECO:0000259" key="13">
    <source>
        <dbReference type="PROSITE" id="PS51192"/>
    </source>
</evidence>
<comment type="similarity">
    <text evidence="2 11">Belongs to the helicase family. RecQ subfamily.</text>
</comment>
<keyword evidence="5 11" id="KW-0347">Helicase</keyword>
<evidence type="ECO:0000256" key="6">
    <source>
        <dbReference type="ARBA" id="ARBA00022840"/>
    </source>
</evidence>
<dbReference type="SMART" id="SM00956">
    <property type="entry name" value="RQC"/>
    <property type="match status" value="1"/>
</dbReference>
<keyword evidence="7" id="KW-0238">DNA-binding</keyword>
<sequence length="832" mass="92842">MSTDIMSSPKPEHIEVLRKHFGHSEFRPTQWDIIHSILVERRDSCAIMATGYGKSLCYQFPAVYTNGISLVISPLISLMQDQVLNLEVAGIPAVLMGAAQSAKMSAISAMLEGKYRVVYATPEWTLSDTGQSVLQQLTDSHNLTLVAIDEAHCVSQWGFDFRPKYRQLGRLRDLLPNIPFLAVTATATPQVQRDICASLHLRNAKMVVTSFDRPNLYFSVRLKDSDKDIIRDLEKLMVKDGLVKKFPGPTIIYCPTKKTTEKVAQALGQAGINCAVYHADLGQKIRREVHQQFVRDIVPVIVATLAFGMGIDKPDVRTIIHYGAPKEIESYYQEVGRAGRDGLPATCHVFYSSADYTTNKFFLSTLHGAFREHREKMFRLLQHYLESNTCRRRLLIEFFSKEQAANMAPNKRCCDNCSSNKIIKPKIPELDLREDAQKLLGAVRVLDGKFGLGVPIKFLMGKKEDRISNSYSRHALYGSGKDDSEKWWKAIGRLLVKEGLLEEKAVSFGNRFAKGRFPCSTTDITTAGERFLNAGGEDETVRLIPTPEIMSLAGRKLRLAAVKAFKEKAQKEKSARMSGPTVEGDDEQITKNLIPLSAIELSQAVSGNERCVSNEEAQLQNAVYTGLMSLRSALAVEMDCMPYMVANNKTLLELAKLRPTDKGQLAQVEGFGQVKVDKFGDAFLAKIKELSTHCQSTITMQPQHITATEEEAKTVPQATASFKKQKISSKKKGVSYESDEDAVDVKEESQLWEDDIDESYLAEMALDNSIPPLATTYVKMEKDQTICGDEDDVWGTEDDGWDNDLETSLVKAEEQALSNSLLMSQPTVEVDK</sequence>
<comment type="cofactor">
    <cofactor evidence="1">
        <name>Zn(2+)</name>
        <dbReference type="ChEBI" id="CHEBI:29105"/>
    </cofactor>
</comment>
<evidence type="ECO:0000256" key="5">
    <source>
        <dbReference type="ARBA" id="ARBA00022806"/>
    </source>
</evidence>
<dbReference type="InterPro" id="IPR004589">
    <property type="entry name" value="DNA_helicase_ATP-dep_RecQ"/>
</dbReference>
<dbReference type="SUPFAM" id="SSF46785">
    <property type="entry name" value="Winged helix' DNA-binding domain"/>
    <property type="match status" value="1"/>
</dbReference>
<dbReference type="GO" id="GO:0016887">
    <property type="term" value="F:ATP hydrolysis activity"/>
    <property type="evidence" value="ECO:0007669"/>
    <property type="project" value="RHEA"/>
</dbReference>
<feature type="non-terminal residue" evidence="15">
    <location>
        <position position="832"/>
    </location>
</feature>
<dbReference type="GO" id="GO:0000724">
    <property type="term" value="P:double-strand break repair via homologous recombination"/>
    <property type="evidence" value="ECO:0007669"/>
    <property type="project" value="TreeGrafter"/>
</dbReference>
<evidence type="ECO:0000256" key="10">
    <source>
        <dbReference type="ARBA" id="ARBA00049360"/>
    </source>
</evidence>
<keyword evidence="3 11" id="KW-0547">Nucleotide-binding</keyword>
<feature type="domain" description="Helicase ATP-binding" evidence="13">
    <location>
        <begin position="35"/>
        <end position="205"/>
    </location>
</feature>
<dbReference type="Pfam" id="PF16124">
    <property type="entry name" value="RecQ_Zn_bind"/>
    <property type="match status" value="1"/>
</dbReference>
<dbReference type="InterPro" id="IPR027417">
    <property type="entry name" value="P-loop_NTPase"/>
</dbReference>
<proteinExistence type="inferred from homology"/>
<dbReference type="FunFam" id="3.40.50.300:FF:001389">
    <property type="entry name" value="ATP-dependent DNA helicase RecQ"/>
    <property type="match status" value="1"/>
</dbReference>
<dbReference type="SMART" id="SM00341">
    <property type="entry name" value="HRDC"/>
    <property type="match status" value="1"/>
</dbReference>
<dbReference type="Pfam" id="PF00271">
    <property type="entry name" value="Helicase_C"/>
    <property type="match status" value="1"/>
</dbReference>
<dbReference type="InterPro" id="IPR010997">
    <property type="entry name" value="HRDC-like_sf"/>
</dbReference>
<evidence type="ECO:0000256" key="2">
    <source>
        <dbReference type="ARBA" id="ARBA00005446"/>
    </source>
</evidence>
<dbReference type="InterPro" id="IPR044876">
    <property type="entry name" value="HRDC_dom_sf"/>
</dbReference>
<comment type="subcellular location">
    <subcellularLocation>
        <location evidence="11">Nucleus</location>
    </subcellularLocation>
</comment>
<dbReference type="GO" id="GO:0009378">
    <property type="term" value="F:four-way junction helicase activity"/>
    <property type="evidence" value="ECO:0007669"/>
    <property type="project" value="TreeGrafter"/>
</dbReference>
<dbReference type="InterPro" id="IPR036388">
    <property type="entry name" value="WH-like_DNA-bd_sf"/>
</dbReference>
<keyword evidence="4 11" id="KW-0378">Hydrolase</keyword>
<dbReference type="SMART" id="SM00490">
    <property type="entry name" value="HELICc"/>
    <property type="match status" value="1"/>
</dbReference>
<dbReference type="Pfam" id="PF00270">
    <property type="entry name" value="DEAD"/>
    <property type="match status" value="1"/>
</dbReference>
<dbReference type="GO" id="GO:0003677">
    <property type="term" value="F:DNA binding"/>
    <property type="evidence" value="ECO:0007669"/>
    <property type="project" value="UniProtKB-KW"/>
</dbReference>
<dbReference type="PROSITE" id="PS51194">
    <property type="entry name" value="HELICASE_CTER"/>
    <property type="match status" value="1"/>
</dbReference>
<dbReference type="GO" id="GO:0005694">
    <property type="term" value="C:chromosome"/>
    <property type="evidence" value="ECO:0007669"/>
    <property type="project" value="TreeGrafter"/>
</dbReference>
<dbReference type="InterPro" id="IPR002121">
    <property type="entry name" value="HRDC_dom"/>
</dbReference>
<evidence type="ECO:0000256" key="7">
    <source>
        <dbReference type="ARBA" id="ARBA00023125"/>
    </source>
</evidence>
<comment type="catalytic activity">
    <reaction evidence="10 11">
        <text>ATP + H2O = ADP + phosphate + H(+)</text>
        <dbReference type="Rhea" id="RHEA:13065"/>
        <dbReference type="ChEBI" id="CHEBI:15377"/>
        <dbReference type="ChEBI" id="CHEBI:15378"/>
        <dbReference type="ChEBI" id="CHEBI:30616"/>
        <dbReference type="ChEBI" id="CHEBI:43474"/>
        <dbReference type="ChEBI" id="CHEBI:456216"/>
    </reaction>
</comment>
<feature type="domain" description="HRDC" evidence="12">
    <location>
        <begin position="617"/>
        <end position="697"/>
    </location>
</feature>